<dbReference type="PANTHER" id="PTHR33116">
    <property type="entry name" value="REVERSE TRANSCRIPTASE ZINC-BINDING DOMAIN-CONTAINING PROTEIN-RELATED-RELATED"/>
    <property type="match status" value="1"/>
</dbReference>
<dbReference type="Proteomes" id="UP000236291">
    <property type="component" value="Unassembled WGS sequence"/>
</dbReference>
<feature type="domain" description="Reverse transcriptase" evidence="1">
    <location>
        <begin position="296"/>
        <end position="574"/>
    </location>
</feature>
<dbReference type="InterPro" id="IPR000477">
    <property type="entry name" value="RT_dom"/>
</dbReference>
<dbReference type="Pfam" id="PF00078">
    <property type="entry name" value="RVT_1"/>
    <property type="match status" value="1"/>
</dbReference>
<reference evidence="2 3" key="2">
    <citation type="journal article" date="2017" name="Front. Plant Sci.">
        <title>Gene Classification and Mining of Molecular Markers Useful in Red Clover (Trifolium pratense) Breeding.</title>
        <authorList>
            <person name="Istvanek J."/>
            <person name="Dluhosova J."/>
            <person name="Dluhos P."/>
            <person name="Patkova L."/>
            <person name="Nedelnik J."/>
            <person name="Repkova J."/>
        </authorList>
    </citation>
    <scope>NUCLEOTIDE SEQUENCE [LARGE SCALE GENOMIC DNA]</scope>
    <source>
        <strain evidence="3">cv. Tatra</strain>
        <tissue evidence="2">Young leaves</tissue>
    </source>
</reference>
<name>A0A2K3LNN0_TRIPR</name>
<dbReference type="CDD" id="cd01650">
    <property type="entry name" value="RT_nLTR_like"/>
    <property type="match status" value="1"/>
</dbReference>
<protein>
    <recommendedName>
        <fullName evidence="1">Reverse transcriptase domain-containing protein</fullName>
    </recommendedName>
</protein>
<evidence type="ECO:0000313" key="2">
    <source>
        <dbReference type="EMBL" id="PNX80145.1"/>
    </source>
</evidence>
<organism evidence="2 3">
    <name type="scientific">Trifolium pratense</name>
    <name type="common">Red clover</name>
    <dbReference type="NCBI Taxonomy" id="57577"/>
    <lineage>
        <taxon>Eukaryota</taxon>
        <taxon>Viridiplantae</taxon>
        <taxon>Streptophyta</taxon>
        <taxon>Embryophyta</taxon>
        <taxon>Tracheophyta</taxon>
        <taxon>Spermatophyta</taxon>
        <taxon>Magnoliopsida</taxon>
        <taxon>eudicotyledons</taxon>
        <taxon>Gunneridae</taxon>
        <taxon>Pentapetalae</taxon>
        <taxon>rosids</taxon>
        <taxon>fabids</taxon>
        <taxon>Fabales</taxon>
        <taxon>Fabaceae</taxon>
        <taxon>Papilionoideae</taxon>
        <taxon>50 kb inversion clade</taxon>
        <taxon>NPAAA clade</taxon>
        <taxon>Hologalegina</taxon>
        <taxon>IRL clade</taxon>
        <taxon>Trifolieae</taxon>
        <taxon>Trifolium</taxon>
    </lineage>
</organism>
<sequence>MDPGISDHALLCLKGHDNAISTSKSQFKFLNCVTTMADFTDCVSRCWNEPLDGRPMFVLWRKLLRLQPVIRKLSRPVTSINITLFVLWRKLLRLQPVIRKLSRPVTSINITLEKARENLRQAHSRLLQDRMNPLNIIAVKEYTEEVIKWSDMEEQMLQQKAKIEWLRLGDGNNKYFHASIKTKQTQCELRTLYREDGTMVTTHEDIEQEVLSLYGNLMGKADTNLEGIDIVAMRDGPQITNDQKELLLAPIMEDEILRALKSIGDLKAPGMDGFGAKFFKSTWSIIKNDVIAAVMEFFYDEKIYSAINSTLVTLIPKHSAAKTIKEYRPISCCTTIFKIISKILTVRLSRVLGSIVNLSQAAFVPGQHIHDHILLAYELIRGYSRKGGTPKCMLQLDLQKAYDTVDWHALQHILREVGLPNQFVRWIMLGVTSVSYKFNIHGKHTSFMKARRGLRQGDPISPLLFVVVMEYLHRTLQRLTKVPDFNFHSKCENLSIINLSFADDLLIFTRGDAKSVELVMSKLKDFSRSTGLYVNPSKCKVFYGGVEEHIKESIKNVTSFAEGSLPFRYLGVPLTSKKLSIHHYMPLVDRIVERIRTWSAKLLSHAGRLQLISSVTFAVANYWMQCLPLPKKNGIEPT</sequence>
<evidence type="ECO:0000259" key="1">
    <source>
        <dbReference type="PROSITE" id="PS50878"/>
    </source>
</evidence>
<reference evidence="2 3" key="1">
    <citation type="journal article" date="2014" name="Am. J. Bot.">
        <title>Genome assembly and annotation for red clover (Trifolium pratense; Fabaceae).</title>
        <authorList>
            <person name="Istvanek J."/>
            <person name="Jaros M."/>
            <person name="Krenek A."/>
            <person name="Repkova J."/>
        </authorList>
    </citation>
    <scope>NUCLEOTIDE SEQUENCE [LARGE SCALE GENOMIC DNA]</scope>
    <source>
        <strain evidence="3">cv. Tatra</strain>
        <tissue evidence="2">Young leaves</tissue>
    </source>
</reference>
<proteinExistence type="predicted"/>
<dbReference type="AlphaFoldDB" id="A0A2K3LNN0"/>
<dbReference type="PROSITE" id="PS50878">
    <property type="entry name" value="RT_POL"/>
    <property type="match status" value="1"/>
</dbReference>
<comment type="caution">
    <text evidence="2">The sequence shown here is derived from an EMBL/GenBank/DDBJ whole genome shotgun (WGS) entry which is preliminary data.</text>
</comment>
<dbReference type="InterPro" id="IPR043502">
    <property type="entry name" value="DNA/RNA_pol_sf"/>
</dbReference>
<dbReference type="SUPFAM" id="SSF56672">
    <property type="entry name" value="DNA/RNA polymerases"/>
    <property type="match status" value="1"/>
</dbReference>
<dbReference type="PANTHER" id="PTHR33116:SF66">
    <property type="entry name" value="REVERSE TRANSCRIPTASE ZINC-BINDING DOMAIN-CONTAINING PROTEIN"/>
    <property type="match status" value="1"/>
</dbReference>
<dbReference type="EMBL" id="ASHM01037354">
    <property type="protein sequence ID" value="PNX80145.1"/>
    <property type="molecule type" value="Genomic_DNA"/>
</dbReference>
<accession>A0A2K3LNN0</accession>
<evidence type="ECO:0000313" key="3">
    <source>
        <dbReference type="Proteomes" id="UP000236291"/>
    </source>
</evidence>
<gene>
    <name evidence="2" type="ORF">L195_g036141</name>
</gene>
<dbReference type="STRING" id="57577.A0A2K3LNN0"/>